<evidence type="ECO:0000313" key="2">
    <source>
        <dbReference type="EMBL" id="QHU15666.1"/>
    </source>
</evidence>
<organism evidence="2">
    <name type="scientific">viral metagenome</name>
    <dbReference type="NCBI Taxonomy" id="1070528"/>
    <lineage>
        <taxon>unclassified sequences</taxon>
        <taxon>metagenomes</taxon>
        <taxon>organismal metagenomes</taxon>
    </lineage>
</organism>
<proteinExistence type="predicted"/>
<protein>
    <submittedName>
        <fullName evidence="2">Uncharacterized protein</fullName>
    </submittedName>
</protein>
<accession>A0A6C0KEU6</accession>
<keyword evidence="1" id="KW-0472">Membrane</keyword>
<evidence type="ECO:0000256" key="1">
    <source>
        <dbReference type="SAM" id="Phobius"/>
    </source>
</evidence>
<name>A0A6C0KEU6_9ZZZZ</name>
<sequence>MTDVIVDVDKLKDIPTKNMCDSIDSISDCIGEYSDGCFKSYKEYMSRCKIWVCMNIGPILCLIIMASLICILTFLWIKSTTAGPSFPCSAYSNLSLANTISIQCLQYIWSLNKCTFPSVFPPVGYQGWWNQSPQGSVSVKCDSVNSGTSCGAGSYQTIYTYMQFCNAYYTG</sequence>
<dbReference type="EMBL" id="MN740867">
    <property type="protein sequence ID" value="QHU15666.1"/>
    <property type="molecule type" value="Genomic_DNA"/>
</dbReference>
<dbReference type="AlphaFoldDB" id="A0A6C0KEU6"/>
<keyword evidence="1" id="KW-1133">Transmembrane helix</keyword>
<feature type="transmembrane region" description="Helical" evidence="1">
    <location>
        <begin position="50"/>
        <end position="77"/>
    </location>
</feature>
<reference evidence="2" key="1">
    <citation type="journal article" date="2020" name="Nature">
        <title>Giant virus diversity and host interactions through global metagenomics.</title>
        <authorList>
            <person name="Schulz F."/>
            <person name="Roux S."/>
            <person name="Paez-Espino D."/>
            <person name="Jungbluth S."/>
            <person name="Walsh D.A."/>
            <person name="Denef V.J."/>
            <person name="McMahon K.D."/>
            <person name="Konstantinidis K.T."/>
            <person name="Eloe-Fadrosh E.A."/>
            <person name="Kyrpides N.C."/>
            <person name="Woyke T."/>
        </authorList>
    </citation>
    <scope>NUCLEOTIDE SEQUENCE</scope>
    <source>
        <strain evidence="2">GVMAG-S-3300010158-109</strain>
    </source>
</reference>
<keyword evidence="1" id="KW-0812">Transmembrane</keyword>